<evidence type="ECO:0000256" key="3">
    <source>
        <dbReference type="SAM" id="MobiDB-lite"/>
    </source>
</evidence>
<feature type="compositionally biased region" description="Basic and acidic residues" evidence="3">
    <location>
        <begin position="317"/>
        <end position="333"/>
    </location>
</feature>
<protein>
    <submittedName>
        <fullName evidence="5">RanBD1 domain-containing protein</fullName>
    </submittedName>
</protein>
<proteinExistence type="predicted"/>
<name>A0A8R1DTU4_CAEJA</name>
<feature type="compositionally biased region" description="Basic and acidic residues" evidence="3">
    <location>
        <begin position="119"/>
        <end position="142"/>
    </location>
</feature>
<dbReference type="SMART" id="SM00160">
    <property type="entry name" value="RanBD"/>
    <property type="match status" value="1"/>
</dbReference>
<feature type="domain" description="RanBD1" evidence="4">
    <location>
        <begin position="131"/>
        <end position="223"/>
    </location>
</feature>
<dbReference type="SUPFAM" id="SSF50729">
    <property type="entry name" value="PH domain-like"/>
    <property type="match status" value="1"/>
</dbReference>
<dbReference type="FunFam" id="2.30.29.30:FF:000838">
    <property type="entry name" value="Associated with RAN (Nuclear import/export) function"/>
    <property type="match status" value="1"/>
</dbReference>
<evidence type="ECO:0000256" key="1">
    <source>
        <dbReference type="ARBA" id="ARBA00004123"/>
    </source>
</evidence>
<dbReference type="OMA" id="IFPDMIV"/>
<dbReference type="Pfam" id="PF00638">
    <property type="entry name" value="Ran_BP1"/>
    <property type="match status" value="1"/>
</dbReference>
<keyword evidence="2" id="KW-0539">Nucleus</keyword>
<sequence length="342" mass="38045">MSDNAAPKGFGKKSALAEKADKIWSESKTDYSATHPTVNHVHLEKKSLGDIALKETVSERKEKEVVEDVSPQTFVFGSKIADRVVKKDGDVEKPLSEEEKTLTATELFKSAVKKDEDKNGVKNFREEAEQEAERAKEAEKQHAGTSAVEVTTGEEADTNIFQATSKIWVFDKAKNAYTEKGVCTLRINKRLENGLTHHRIVARTTGTLRVIINSKIFSDMLLERVDKRIRISAMGPEISGVQIFLLKIGFTKTETVSEADSFYNIMSDLLKLEKGENSRKRKADCDLNASSVKIKDGKDDEEEVDQVDEGFVIVNKPTDEEVKASEEKPRESSSTEPTTATA</sequence>
<feature type="region of interest" description="Disordered" evidence="3">
    <location>
        <begin position="119"/>
        <end position="150"/>
    </location>
</feature>
<accession>A0A8R1DTU4</accession>
<dbReference type="PANTHER" id="PTHR23138:SF142">
    <property type="entry name" value="RAN-BINDING PROTEIN 3B-RELATED"/>
    <property type="match status" value="1"/>
</dbReference>
<reference evidence="5" key="2">
    <citation type="submission" date="2022-06" db="UniProtKB">
        <authorList>
            <consortium name="EnsemblMetazoa"/>
        </authorList>
    </citation>
    <scope>IDENTIFICATION</scope>
    <source>
        <strain evidence="5">DF5081</strain>
    </source>
</reference>
<dbReference type="InterPro" id="IPR011993">
    <property type="entry name" value="PH-like_dom_sf"/>
</dbReference>
<dbReference type="AlphaFoldDB" id="A0A8R1DTU4"/>
<keyword evidence="6" id="KW-1185">Reference proteome</keyword>
<dbReference type="InterPro" id="IPR045255">
    <property type="entry name" value="RanBP1-like"/>
</dbReference>
<dbReference type="GO" id="GO:0005634">
    <property type="term" value="C:nucleus"/>
    <property type="evidence" value="ECO:0007669"/>
    <property type="project" value="UniProtKB-SubCell"/>
</dbReference>
<evidence type="ECO:0000313" key="5">
    <source>
        <dbReference type="EnsemblMetazoa" id="CJA12268.1"/>
    </source>
</evidence>
<reference evidence="6" key="1">
    <citation type="submission" date="2010-08" db="EMBL/GenBank/DDBJ databases">
        <authorList>
            <consortium name="Caenorhabditis japonica Sequencing Consortium"/>
            <person name="Wilson R.K."/>
        </authorList>
    </citation>
    <scope>NUCLEOTIDE SEQUENCE [LARGE SCALE GENOMIC DNA]</scope>
    <source>
        <strain evidence="6">DF5081</strain>
    </source>
</reference>
<evidence type="ECO:0000313" key="6">
    <source>
        <dbReference type="Proteomes" id="UP000005237"/>
    </source>
</evidence>
<dbReference type="GO" id="GO:0006611">
    <property type="term" value="P:protein export from nucleus"/>
    <property type="evidence" value="ECO:0007669"/>
    <property type="project" value="TreeGrafter"/>
</dbReference>
<dbReference type="PROSITE" id="PS50196">
    <property type="entry name" value="RANBD1"/>
    <property type="match status" value="1"/>
</dbReference>
<dbReference type="EnsemblMetazoa" id="CJA12268.1">
    <property type="protein sequence ID" value="CJA12268.1"/>
    <property type="gene ID" value="WBGene00131472"/>
</dbReference>
<organism evidence="5 6">
    <name type="scientific">Caenorhabditis japonica</name>
    <dbReference type="NCBI Taxonomy" id="281687"/>
    <lineage>
        <taxon>Eukaryota</taxon>
        <taxon>Metazoa</taxon>
        <taxon>Ecdysozoa</taxon>
        <taxon>Nematoda</taxon>
        <taxon>Chromadorea</taxon>
        <taxon>Rhabditida</taxon>
        <taxon>Rhabditina</taxon>
        <taxon>Rhabditomorpha</taxon>
        <taxon>Rhabditoidea</taxon>
        <taxon>Rhabditidae</taxon>
        <taxon>Peloderinae</taxon>
        <taxon>Caenorhabditis</taxon>
    </lineage>
</organism>
<dbReference type="Gene3D" id="2.30.29.30">
    <property type="entry name" value="Pleckstrin-homology domain (PH domain)/Phosphotyrosine-binding domain (PTB)"/>
    <property type="match status" value="1"/>
</dbReference>
<evidence type="ECO:0000259" key="4">
    <source>
        <dbReference type="PROSITE" id="PS50196"/>
    </source>
</evidence>
<comment type="subcellular location">
    <subcellularLocation>
        <location evidence="1">Nucleus</location>
    </subcellularLocation>
</comment>
<evidence type="ECO:0000256" key="2">
    <source>
        <dbReference type="ARBA" id="ARBA00023242"/>
    </source>
</evidence>
<dbReference type="CDD" id="cd13180">
    <property type="entry name" value="RanBD_RanBP3"/>
    <property type="match status" value="1"/>
</dbReference>
<dbReference type="InterPro" id="IPR000156">
    <property type="entry name" value="Ran_bind_dom"/>
</dbReference>
<dbReference type="PANTHER" id="PTHR23138">
    <property type="entry name" value="RAN BINDING PROTEIN"/>
    <property type="match status" value="1"/>
</dbReference>
<feature type="region of interest" description="Disordered" evidence="3">
    <location>
        <begin position="315"/>
        <end position="342"/>
    </location>
</feature>
<dbReference type="Proteomes" id="UP000005237">
    <property type="component" value="Unassembled WGS sequence"/>
</dbReference>